<protein>
    <submittedName>
        <fullName evidence="4">Aspartyl protease family protein 1</fullName>
    </submittedName>
</protein>
<name>A0AAW0IP22_QUESU</name>
<dbReference type="InterPro" id="IPR001969">
    <property type="entry name" value="Aspartic_peptidase_AS"/>
</dbReference>
<keyword evidence="4" id="KW-0378">Hydrolase</keyword>
<keyword evidence="4" id="KW-0645">Protease</keyword>
<dbReference type="Pfam" id="PF14543">
    <property type="entry name" value="TAXi_N"/>
    <property type="match status" value="1"/>
</dbReference>
<feature type="transmembrane region" description="Helical" evidence="2">
    <location>
        <begin position="213"/>
        <end position="232"/>
    </location>
</feature>
<organism evidence="4 5">
    <name type="scientific">Quercus suber</name>
    <name type="common">Cork oak</name>
    <dbReference type="NCBI Taxonomy" id="58331"/>
    <lineage>
        <taxon>Eukaryota</taxon>
        <taxon>Viridiplantae</taxon>
        <taxon>Streptophyta</taxon>
        <taxon>Embryophyta</taxon>
        <taxon>Tracheophyta</taxon>
        <taxon>Spermatophyta</taxon>
        <taxon>Magnoliopsida</taxon>
        <taxon>eudicotyledons</taxon>
        <taxon>Gunneridae</taxon>
        <taxon>Pentapetalae</taxon>
        <taxon>rosids</taxon>
        <taxon>fabids</taxon>
        <taxon>Fagales</taxon>
        <taxon>Fagaceae</taxon>
        <taxon>Quercus</taxon>
    </lineage>
</organism>
<comment type="caution">
    <text evidence="4">The sequence shown here is derived from an EMBL/GenBank/DDBJ whole genome shotgun (WGS) entry which is preliminary data.</text>
</comment>
<dbReference type="InterPro" id="IPR001461">
    <property type="entry name" value="Aspartic_peptidase_A1"/>
</dbReference>
<accession>A0AAW0IP22</accession>
<keyword evidence="2" id="KW-0812">Transmembrane</keyword>
<comment type="similarity">
    <text evidence="1">Belongs to the peptidase A1 family.</text>
</comment>
<sequence>MLAGPLGPTLKTLSKFMLKKCHYANVSVGTPSLSFLVDLDTGSRLFWLPCICKKGSTGCKANLSLPSIVVIEFNIYNPNSSSTSESVPCNSTFCVTLKCASQSTYCAYEVKYGSSILPSSSSRILVKDILHLTTDDDKSKSVEFKLEFSAIFDSGATFTYLNDSAYTIISTSVSHLYNMFHDIIGISFNTNEYDLYSYYFVVRFPSQRKPKSIPISFLFSLFNLIRITYIYFLSNANKNSNFPKISLTLKGGDEYFVTDPLVKFNYQ</sequence>
<evidence type="ECO:0000313" key="4">
    <source>
        <dbReference type="EMBL" id="KAK7816059.1"/>
    </source>
</evidence>
<dbReference type="SUPFAM" id="SSF50630">
    <property type="entry name" value="Acid proteases"/>
    <property type="match status" value="1"/>
</dbReference>
<dbReference type="GO" id="GO:0004190">
    <property type="term" value="F:aspartic-type endopeptidase activity"/>
    <property type="evidence" value="ECO:0007669"/>
    <property type="project" value="InterPro"/>
</dbReference>
<evidence type="ECO:0000313" key="5">
    <source>
        <dbReference type="Proteomes" id="UP000237347"/>
    </source>
</evidence>
<evidence type="ECO:0000256" key="2">
    <source>
        <dbReference type="SAM" id="Phobius"/>
    </source>
</evidence>
<feature type="non-terminal residue" evidence="4">
    <location>
        <position position="267"/>
    </location>
</feature>
<evidence type="ECO:0000259" key="3">
    <source>
        <dbReference type="PROSITE" id="PS51767"/>
    </source>
</evidence>
<keyword evidence="2" id="KW-0472">Membrane</keyword>
<dbReference type="PANTHER" id="PTHR13683:SF826">
    <property type="entry name" value="ASPARTYL PROTEASE FAMILY PROTEIN 1"/>
    <property type="match status" value="1"/>
</dbReference>
<dbReference type="InterPro" id="IPR032861">
    <property type="entry name" value="TAXi_N"/>
</dbReference>
<proteinExistence type="inferred from homology"/>
<feature type="domain" description="Peptidase A1" evidence="3">
    <location>
        <begin position="22"/>
        <end position="267"/>
    </location>
</feature>
<dbReference type="InterPro" id="IPR021109">
    <property type="entry name" value="Peptidase_aspartic_dom_sf"/>
</dbReference>
<dbReference type="Proteomes" id="UP000237347">
    <property type="component" value="Unassembled WGS sequence"/>
</dbReference>
<dbReference type="PROSITE" id="PS51767">
    <property type="entry name" value="PEPTIDASE_A1"/>
    <property type="match status" value="1"/>
</dbReference>
<dbReference type="InterPro" id="IPR033121">
    <property type="entry name" value="PEPTIDASE_A1"/>
</dbReference>
<dbReference type="PROSITE" id="PS00141">
    <property type="entry name" value="ASP_PROTEASE"/>
    <property type="match status" value="1"/>
</dbReference>
<keyword evidence="2" id="KW-1133">Transmembrane helix</keyword>
<reference evidence="4 5" key="1">
    <citation type="journal article" date="2018" name="Sci. Data">
        <title>The draft genome sequence of cork oak.</title>
        <authorList>
            <person name="Ramos A.M."/>
            <person name="Usie A."/>
            <person name="Barbosa P."/>
            <person name="Barros P.M."/>
            <person name="Capote T."/>
            <person name="Chaves I."/>
            <person name="Simoes F."/>
            <person name="Abreu I."/>
            <person name="Carrasquinho I."/>
            <person name="Faro C."/>
            <person name="Guimaraes J.B."/>
            <person name="Mendonca D."/>
            <person name="Nobrega F."/>
            <person name="Rodrigues L."/>
            <person name="Saibo N.J.M."/>
            <person name="Varela M.C."/>
            <person name="Egas C."/>
            <person name="Matos J."/>
            <person name="Miguel C.M."/>
            <person name="Oliveira M.M."/>
            <person name="Ricardo C.P."/>
            <person name="Goncalves S."/>
        </authorList>
    </citation>
    <scope>NUCLEOTIDE SEQUENCE [LARGE SCALE GENOMIC DNA]</scope>
    <source>
        <strain evidence="5">cv. HL8</strain>
    </source>
</reference>
<keyword evidence="5" id="KW-1185">Reference proteome</keyword>
<evidence type="ECO:0000256" key="1">
    <source>
        <dbReference type="ARBA" id="ARBA00007447"/>
    </source>
</evidence>
<gene>
    <name evidence="4" type="primary">APF1_7</name>
    <name evidence="4" type="ORF">CFP56_000786</name>
</gene>
<dbReference type="Gene3D" id="2.40.70.10">
    <property type="entry name" value="Acid Proteases"/>
    <property type="match status" value="1"/>
</dbReference>
<dbReference type="EMBL" id="PKMF04000962">
    <property type="protein sequence ID" value="KAK7816059.1"/>
    <property type="molecule type" value="Genomic_DNA"/>
</dbReference>
<dbReference type="GO" id="GO:0006508">
    <property type="term" value="P:proteolysis"/>
    <property type="evidence" value="ECO:0007669"/>
    <property type="project" value="UniProtKB-KW"/>
</dbReference>
<dbReference type="PANTHER" id="PTHR13683">
    <property type="entry name" value="ASPARTYL PROTEASES"/>
    <property type="match status" value="1"/>
</dbReference>
<dbReference type="AlphaFoldDB" id="A0AAW0IP22"/>